<accession>A0AAW0MMJ4</accession>
<comment type="caution">
    <text evidence="1">The sequence shown here is derived from an EMBL/GenBank/DDBJ whole genome shotgun (WGS) entry which is preliminary data.</text>
</comment>
<name>A0AAW0MMJ4_9GOBI</name>
<dbReference type="Proteomes" id="UP001460270">
    <property type="component" value="Unassembled WGS sequence"/>
</dbReference>
<keyword evidence="2" id="KW-1185">Reference proteome</keyword>
<sequence>MSHCGRRPKTWDKFEGVEGKVLPDELEEVSGVMEVWESMHRLLPHDSVLKEVDASHSTQRNRLFLRPLCTCLELPAELWEPQWNEQRRNLLLCP</sequence>
<evidence type="ECO:0000313" key="2">
    <source>
        <dbReference type="Proteomes" id="UP001460270"/>
    </source>
</evidence>
<evidence type="ECO:0000313" key="1">
    <source>
        <dbReference type="EMBL" id="KAK7877728.1"/>
    </source>
</evidence>
<reference evidence="2" key="1">
    <citation type="submission" date="2024-04" db="EMBL/GenBank/DDBJ databases">
        <title>Salinicola lusitanus LLJ914,a marine bacterium isolated from the Okinawa Trough.</title>
        <authorList>
            <person name="Li J."/>
        </authorList>
    </citation>
    <scope>NUCLEOTIDE SEQUENCE [LARGE SCALE GENOMIC DNA]</scope>
</reference>
<protein>
    <submittedName>
        <fullName evidence="1">Uncharacterized protein</fullName>
    </submittedName>
</protein>
<dbReference type="AlphaFoldDB" id="A0AAW0MMJ4"/>
<dbReference type="EMBL" id="JBBPFD010000674">
    <property type="protein sequence ID" value="KAK7877728.1"/>
    <property type="molecule type" value="Genomic_DNA"/>
</dbReference>
<gene>
    <name evidence="1" type="ORF">WMY93_030542</name>
</gene>
<proteinExistence type="predicted"/>
<organism evidence="1 2">
    <name type="scientific">Mugilogobius chulae</name>
    <name type="common">yellowstripe goby</name>
    <dbReference type="NCBI Taxonomy" id="88201"/>
    <lineage>
        <taxon>Eukaryota</taxon>
        <taxon>Metazoa</taxon>
        <taxon>Chordata</taxon>
        <taxon>Craniata</taxon>
        <taxon>Vertebrata</taxon>
        <taxon>Euteleostomi</taxon>
        <taxon>Actinopterygii</taxon>
        <taxon>Neopterygii</taxon>
        <taxon>Teleostei</taxon>
        <taxon>Neoteleostei</taxon>
        <taxon>Acanthomorphata</taxon>
        <taxon>Gobiaria</taxon>
        <taxon>Gobiiformes</taxon>
        <taxon>Gobioidei</taxon>
        <taxon>Gobiidae</taxon>
        <taxon>Gobionellinae</taxon>
        <taxon>Mugilogobius</taxon>
    </lineage>
</organism>